<proteinExistence type="predicted"/>
<organism evidence="2 3">
    <name type="scientific">Bacillus suaedaesalsae</name>
    <dbReference type="NCBI Taxonomy" id="2810349"/>
    <lineage>
        <taxon>Bacteria</taxon>
        <taxon>Bacillati</taxon>
        <taxon>Bacillota</taxon>
        <taxon>Bacilli</taxon>
        <taxon>Bacillales</taxon>
        <taxon>Bacillaceae</taxon>
        <taxon>Bacillus</taxon>
    </lineage>
</organism>
<sequence length="63" mass="7281">MILMISIYLLAGILIADRRGQFIMKEKSLFEFLQLAAVIVFWPFIVGVLYIDMVDEVKKNKGM</sequence>
<gene>
    <name evidence="2" type="ORF">JR050_11845</name>
</gene>
<evidence type="ECO:0000313" key="3">
    <source>
        <dbReference type="Proteomes" id="UP001518925"/>
    </source>
</evidence>
<feature type="transmembrane region" description="Helical" evidence="1">
    <location>
        <begin position="32"/>
        <end position="51"/>
    </location>
</feature>
<keyword evidence="1" id="KW-0472">Membrane</keyword>
<dbReference type="EMBL" id="JAFELM010000031">
    <property type="protein sequence ID" value="MBM6618350.1"/>
    <property type="molecule type" value="Genomic_DNA"/>
</dbReference>
<keyword evidence="3" id="KW-1185">Reference proteome</keyword>
<reference evidence="2 3" key="1">
    <citation type="submission" date="2021-02" db="EMBL/GenBank/DDBJ databases">
        <title>Bacillus sp. RD4P76, an endophyte from a halophyte.</title>
        <authorList>
            <person name="Sun J.-Q."/>
        </authorList>
    </citation>
    <scope>NUCLEOTIDE SEQUENCE [LARGE SCALE GENOMIC DNA]</scope>
    <source>
        <strain evidence="2 3">RD4P76</strain>
    </source>
</reference>
<evidence type="ECO:0008006" key="4">
    <source>
        <dbReference type="Google" id="ProtNLM"/>
    </source>
</evidence>
<keyword evidence="1" id="KW-0812">Transmembrane</keyword>
<evidence type="ECO:0000313" key="2">
    <source>
        <dbReference type="EMBL" id="MBM6618350.1"/>
    </source>
</evidence>
<protein>
    <recommendedName>
        <fullName evidence="4">TMhelix containing protein</fullName>
    </recommendedName>
</protein>
<accession>A0ABS2DIM4</accession>
<keyword evidence="1" id="KW-1133">Transmembrane helix</keyword>
<comment type="caution">
    <text evidence="2">The sequence shown here is derived from an EMBL/GenBank/DDBJ whole genome shotgun (WGS) entry which is preliminary data.</text>
</comment>
<evidence type="ECO:0000256" key="1">
    <source>
        <dbReference type="SAM" id="Phobius"/>
    </source>
</evidence>
<name>A0ABS2DIM4_9BACI</name>
<dbReference type="Proteomes" id="UP001518925">
    <property type="component" value="Unassembled WGS sequence"/>
</dbReference>
<dbReference type="RefSeq" id="WP_204203711.1">
    <property type="nucleotide sequence ID" value="NZ_JAFELM010000031.1"/>
</dbReference>